<feature type="region of interest" description="Disordered" evidence="1">
    <location>
        <begin position="1"/>
        <end position="21"/>
    </location>
</feature>
<dbReference type="Proteomes" id="UP000295632">
    <property type="component" value="Unassembled WGS sequence"/>
</dbReference>
<evidence type="ECO:0000313" key="2">
    <source>
        <dbReference type="EMBL" id="TDQ40417.1"/>
    </source>
</evidence>
<dbReference type="RefSeq" id="WP_166639230.1">
    <property type="nucleotide sequence ID" value="NZ_SNYJ01000006.1"/>
</dbReference>
<accession>A0A4V3D5L2</accession>
<proteinExistence type="predicted"/>
<keyword evidence="3" id="KW-1185">Reference proteome</keyword>
<dbReference type="AlphaFoldDB" id="A0A4V3D5L2"/>
<reference evidence="2 3" key="1">
    <citation type="submission" date="2019-03" db="EMBL/GenBank/DDBJ databases">
        <title>Genomic Encyclopedia of Type Strains, Phase IV (KMG-IV): sequencing the most valuable type-strain genomes for metagenomic binning, comparative biology and taxonomic classification.</title>
        <authorList>
            <person name="Goeker M."/>
        </authorList>
    </citation>
    <scope>NUCLEOTIDE SEQUENCE [LARGE SCALE GENOMIC DNA]</scope>
    <source>
        <strain evidence="2 3">DSM 28697</strain>
    </source>
</reference>
<evidence type="ECO:0000313" key="3">
    <source>
        <dbReference type="Proteomes" id="UP000295632"/>
    </source>
</evidence>
<evidence type="ECO:0000256" key="1">
    <source>
        <dbReference type="SAM" id="MobiDB-lite"/>
    </source>
</evidence>
<dbReference type="EMBL" id="SNYJ01000006">
    <property type="protein sequence ID" value="TDQ40417.1"/>
    <property type="molecule type" value="Genomic_DNA"/>
</dbReference>
<sequence length="49" mass="5654">MMKQLKEEPTEDARKPVTKEDVDNLLVRIDKELSKSKHTRELTGKIGNC</sequence>
<name>A0A4V3D5L2_9BACI</name>
<comment type="caution">
    <text evidence="2">The sequence shown here is derived from an EMBL/GenBank/DDBJ whole genome shotgun (WGS) entry which is preliminary data.</text>
</comment>
<organism evidence="2 3">
    <name type="scientific">Aureibacillus halotolerans</name>
    <dbReference type="NCBI Taxonomy" id="1508390"/>
    <lineage>
        <taxon>Bacteria</taxon>
        <taxon>Bacillati</taxon>
        <taxon>Bacillota</taxon>
        <taxon>Bacilli</taxon>
        <taxon>Bacillales</taxon>
        <taxon>Bacillaceae</taxon>
        <taxon>Aureibacillus</taxon>
    </lineage>
</organism>
<protein>
    <submittedName>
        <fullName evidence="2">Uncharacterized protein</fullName>
    </submittedName>
</protein>
<gene>
    <name evidence="2" type="ORF">EV213_106135</name>
</gene>